<proteinExistence type="predicted"/>
<dbReference type="Pfam" id="PF14282">
    <property type="entry name" value="FlxA"/>
    <property type="match status" value="1"/>
</dbReference>
<feature type="region of interest" description="Disordered" evidence="1">
    <location>
        <begin position="1"/>
        <end position="30"/>
    </location>
</feature>
<protein>
    <recommendedName>
        <fullName evidence="4">FlxA-like protein</fullName>
    </recommendedName>
</protein>
<sequence>MRIAALTNNSSNMISNTQKSLNKKEDSISQGIRKQIDSIKEQMANLSKNEEMSTETKMSKKKELQAMVDDLNKQLTQRQIEIQSEATKKEVEGVELKASDNQTPGNAQTVAGNLDVVSMKGLISAGITMSQVNKSEAVKTNMEGQAGVLTEEIKIDRSRSKDTSLKQNRLSEIKGNISSVSTNTAAKLSDVNEKIKDTKSAVSEKDPEKTGETDSITQEDNKENNQIKTDVGVKIAEDKKNITNDIINNEFISYDPVDVRF</sequence>
<gene>
    <name evidence="2" type="ORF">GH810_04290</name>
</gene>
<dbReference type="RefSeq" id="WP_148565894.1">
    <property type="nucleotide sequence ID" value="NZ_RXYA01000002.1"/>
</dbReference>
<dbReference type="InterPro" id="IPR025577">
    <property type="entry name" value="FlxA"/>
</dbReference>
<feature type="region of interest" description="Disordered" evidence="1">
    <location>
        <begin position="198"/>
        <end position="225"/>
    </location>
</feature>
<reference evidence="2" key="1">
    <citation type="submission" date="2019-10" db="EMBL/GenBank/DDBJ databases">
        <authorList>
            <person name="Ross D.E."/>
            <person name="Gulliver D."/>
        </authorList>
    </citation>
    <scope>NUCLEOTIDE SEQUENCE</scope>
    <source>
        <strain evidence="2">DER-2019</strain>
    </source>
</reference>
<dbReference type="AlphaFoldDB" id="A0A923HTN7"/>
<evidence type="ECO:0000313" key="3">
    <source>
        <dbReference type="Proteomes" id="UP000616595"/>
    </source>
</evidence>
<reference evidence="2" key="2">
    <citation type="submission" date="2020-10" db="EMBL/GenBank/DDBJ databases">
        <title>Comparative genomics of the Acetobacterium genus.</title>
        <authorList>
            <person name="Marshall C."/>
            <person name="May H."/>
            <person name="Norman S."/>
        </authorList>
    </citation>
    <scope>NUCLEOTIDE SEQUENCE</scope>
    <source>
        <strain evidence="2">DER-2019</strain>
    </source>
</reference>
<evidence type="ECO:0000313" key="2">
    <source>
        <dbReference type="EMBL" id="MBC3887522.1"/>
    </source>
</evidence>
<dbReference type="Proteomes" id="UP000616595">
    <property type="component" value="Unassembled WGS sequence"/>
</dbReference>
<name>A0A923HTN7_9FIRM</name>
<dbReference type="EMBL" id="WJBD01000003">
    <property type="protein sequence ID" value="MBC3887522.1"/>
    <property type="molecule type" value="Genomic_DNA"/>
</dbReference>
<organism evidence="2 3">
    <name type="scientific">Acetobacterium paludosum</name>
    <dbReference type="NCBI Taxonomy" id="52693"/>
    <lineage>
        <taxon>Bacteria</taxon>
        <taxon>Bacillati</taxon>
        <taxon>Bacillota</taxon>
        <taxon>Clostridia</taxon>
        <taxon>Eubacteriales</taxon>
        <taxon>Eubacteriaceae</taxon>
        <taxon>Acetobacterium</taxon>
    </lineage>
</organism>
<evidence type="ECO:0000256" key="1">
    <source>
        <dbReference type="SAM" id="MobiDB-lite"/>
    </source>
</evidence>
<accession>A0A923HTN7</accession>
<keyword evidence="3" id="KW-1185">Reference proteome</keyword>
<comment type="caution">
    <text evidence="2">The sequence shown here is derived from an EMBL/GenBank/DDBJ whole genome shotgun (WGS) entry which is preliminary data.</text>
</comment>
<evidence type="ECO:0008006" key="4">
    <source>
        <dbReference type="Google" id="ProtNLM"/>
    </source>
</evidence>
<feature type="compositionally biased region" description="Polar residues" evidence="1">
    <location>
        <begin position="1"/>
        <end position="20"/>
    </location>
</feature>
<feature type="compositionally biased region" description="Basic and acidic residues" evidence="1">
    <location>
        <begin position="198"/>
        <end position="212"/>
    </location>
</feature>